<sequence>MKAEAIAINEAIAYVWLLINHIILVTNSMADLRFRHQIWNKGLIWVNPDLGARNSEPPSRSWMWLRRVGFF</sequence>
<organism evidence="2 3">
    <name type="scientific">Datura stramonium</name>
    <name type="common">Jimsonweed</name>
    <name type="synonym">Common thornapple</name>
    <dbReference type="NCBI Taxonomy" id="4076"/>
    <lineage>
        <taxon>Eukaryota</taxon>
        <taxon>Viridiplantae</taxon>
        <taxon>Streptophyta</taxon>
        <taxon>Embryophyta</taxon>
        <taxon>Tracheophyta</taxon>
        <taxon>Spermatophyta</taxon>
        <taxon>Magnoliopsida</taxon>
        <taxon>eudicotyledons</taxon>
        <taxon>Gunneridae</taxon>
        <taxon>Pentapetalae</taxon>
        <taxon>asterids</taxon>
        <taxon>lamiids</taxon>
        <taxon>Solanales</taxon>
        <taxon>Solanaceae</taxon>
        <taxon>Solanoideae</taxon>
        <taxon>Datureae</taxon>
        <taxon>Datura</taxon>
    </lineage>
</organism>
<evidence type="ECO:0000256" key="1">
    <source>
        <dbReference type="SAM" id="Phobius"/>
    </source>
</evidence>
<dbReference type="Proteomes" id="UP000823775">
    <property type="component" value="Unassembled WGS sequence"/>
</dbReference>
<comment type="caution">
    <text evidence="2">The sequence shown here is derived from an EMBL/GenBank/DDBJ whole genome shotgun (WGS) entry which is preliminary data.</text>
</comment>
<protein>
    <recommendedName>
        <fullName evidence="4">RNase H type-1 domain-containing protein</fullName>
    </recommendedName>
</protein>
<keyword evidence="1" id="KW-1133">Transmembrane helix</keyword>
<dbReference type="EMBL" id="JACEIK010000473">
    <property type="protein sequence ID" value="MCD7457723.1"/>
    <property type="molecule type" value="Genomic_DNA"/>
</dbReference>
<proteinExistence type="predicted"/>
<keyword evidence="3" id="KW-1185">Reference proteome</keyword>
<feature type="transmembrane region" description="Helical" evidence="1">
    <location>
        <begin position="6"/>
        <end position="25"/>
    </location>
</feature>
<evidence type="ECO:0008006" key="4">
    <source>
        <dbReference type="Google" id="ProtNLM"/>
    </source>
</evidence>
<evidence type="ECO:0000313" key="2">
    <source>
        <dbReference type="EMBL" id="MCD7457723.1"/>
    </source>
</evidence>
<name>A0ABS8SG03_DATST</name>
<reference evidence="2 3" key="1">
    <citation type="journal article" date="2021" name="BMC Genomics">
        <title>Datura genome reveals duplications of psychoactive alkaloid biosynthetic genes and high mutation rate following tissue culture.</title>
        <authorList>
            <person name="Rajewski A."/>
            <person name="Carter-House D."/>
            <person name="Stajich J."/>
            <person name="Litt A."/>
        </authorList>
    </citation>
    <scope>NUCLEOTIDE SEQUENCE [LARGE SCALE GENOMIC DNA]</scope>
    <source>
        <strain evidence="2">AR-01</strain>
    </source>
</reference>
<accession>A0ABS8SG03</accession>
<gene>
    <name evidence="2" type="ORF">HAX54_035957</name>
</gene>
<keyword evidence="1" id="KW-0812">Transmembrane</keyword>
<keyword evidence="1" id="KW-0472">Membrane</keyword>
<evidence type="ECO:0000313" key="3">
    <source>
        <dbReference type="Proteomes" id="UP000823775"/>
    </source>
</evidence>